<dbReference type="PIRSF" id="PIRSF006320">
    <property type="entry name" value="Elb2"/>
    <property type="match status" value="1"/>
</dbReference>
<dbReference type="NCBIfam" id="NF008747">
    <property type="entry name" value="PRK11780.1"/>
    <property type="match status" value="1"/>
</dbReference>
<dbReference type="OrthoDB" id="9800516at2"/>
<evidence type="ECO:0000313" key="1">
    <source>
        <dbReference type="EMBL" id="ABB27445.1"/>
    </source>
</evidence>
<dbReference type="Gene3D" id="3.40.50.880">
    <property type="match status" value="1"/>
</dbReference>
<gene>
    <name evidence="1" type="ordered locus">Cag_0167</name>
</gene>
<dbReference type="SUPFAM" id="SSF52317">
    <property type="entry name" value="Class I glutamine amidotransferase-like"/>
    <property type="match status" value="1"/>
</dbReference>
<dbReference type="CDD" id="cd03133">
    <property type="entry name" value="GATase1_ES1"/>
    <property type="match status" value="1"/>
</dbReference>
<dbReference type="EMBL" id="CP000108">
    <property type="protein sequence ID" value="ABB27445.1"/>
    <property type="molecule type" value="Genomic_DNA"/>
</dbReference>
<proteinExistence type="predicted"/>
<dbReference type="InterPro" id="IPR029062">
    <property type="entry name" value="Class_I_gatase-like"/>
</dbReference>
<reference evidence="1" key="1">
    <citation type="submission" date="2005-08" db="EMBL/GenBank/DDBJ databases">
        <title>Complete sequence of Chlorobium chlorochromatii CaD3.</title>
        <authorList>
            <person name="Copeland A."/>
            <person name="Lucas S."/>
            <person name="Lapidus A."/>
            <person name="Barry K."/>
            <person name="Detter J.C."/>
            <person name="Glavina T."/>
            <person name="Hammon N."/>
            <person name="Israni S."/>
            <person name="Pitluck S."/>
            <person name="Bryant D."/>
            <person name="Schmutz J."/>
            <person name="Larimer F."/>
            <person name="Land M."/>
            <person name="Kyrpides N."/>
            <person name="Ivanova N."/>
            <person name="Richardson P."/>
        </authorList>
    </citation>
    <scope>NUCLEOTIDE SEQUENCE [LARGE SCALE GENOMIC DNA]</scope>
    <source>
        <strain evidence="1">CaD3</strain>
    </source>
</reference>
<dbReference type="KEGG" id="cch:Cag_0167"/>
<dbReference type="InterPro" id="IPR026041">
    <property type="entry name" value="ElbB"/>
</dbReference>
<name>Q3AU80_CHLCH</name>
<dbReference type="PANTHER" id="PTHR10224:SF12">
    <property type="entry name" value="GLYOXALASE ELBB"/>
    <property type="match status" value="1"/>
</dbReference>
<protein>
    <submittedName>
        <fullName evidence="1">Es1 family protein</fullName>
    </submittedName>
</protein>
<dbReference type="PANTHER" id="PTHR10224">
    <property type="entry name" value="ES1 PROTEIN HOMOLOG, MITOCHONDRIAL"/>
    <property type="match status" value="1"/>
</dbReference>
<accession>Q3AU80</accession>
<dbReference type="HOGENOM" id="CLU_072952_1_0_10"/>
<sequence>MTTQLSPRIGVLLAGCGYLDGSEIHEAVLTLLAISKKGAQAICLAPDMVQHHVVNHLTGQEVIGESRNVLVEAARIARGAIHNLSDIASLHLDAFIVPGGYGAAKNLSSFAFDGTPCTIHPDVATAIQLFYKAGKPMGFICISPVLAAKVLGSEKIEVTIGNDASTAASIEAMGARHINCVVTKAHVSKPHNIVSTPAYMLEASLADIATGIEQLVGNVVELVKK</sequence>
<dbReference type="AlphaFoldDB" id="Q3AU80"/>
<dbReference type="eggNOG" id="COG3155">
    <property type="taxonomic scope" value="Bacteria"/>
</dbReference>
<organism evidence="1">
    <name type="scientific">Chlorobium chlorochromatii (strain CaD3)</name>
    <dbReference type="NCBI Taxonomy" id="340177"/>
    <lineage>
        <taxon>Bacteria</taxon>
        <taxon>Pseudomonadati</taxon>
        <taxon>Chlorobiota</taxon>
        <taxon>Chlorobiia</taxon>
        <taxon>Chlorobiales</taxon>
        <taxon>Chlorobiaceae</taxon>
        <taxon>Chlorobium/Pelodictyon group</taxon>
        <taxon>Chlorobium</taxon>
    </lineage>
</organism>